<reference evidence="2" key="1">
    <citation type="submission" date="2016-10" db="EMBL/GenBank/DDBJ databases">
        <authorList>
            <person name="Varghese N."/>
            <person name="Submissions S."/>
        </authorList>
    </citation>
    <scope>NUCLEOTIDE SEQUENCE [LARGE SCALE GENOMIC DNA]</scope>
    <source>
        <strain evidence="2">CGMCC 4.7042</strain>
    </source>
</reference>
<dbReference type="STRING" id="1196353.SAMN05444921_103169"/>
<gene>
    <name evidence="1" type="ORF">SAMN05444921_103169</name>
</gene>
<dbReference type="EMBL" id="FNHI01000003">
    <property type="protein sequence ID" value="SDM03980.1"/>
    <property type="molecule type" value="Genomic_DNA"/>
</dbReference>
<evidence type="ECO:0000313" key="1">
    <source>
        <dbReference type="EMBL" id="SDM03980.1"/>
    </source>
</evidence>
<keyword evidence="2" id="KW-1185">Reference proteome</keyword>
<dbReference type="Proteomes" id="UP000199063">
    <property type="component" value="Unassembled WGS sequence"/>
</dbReference>
<evidence type="ECO:0008006" key="3">
    <source>
        <dbReference type="Google" id="ProtNLM"/>
    </source>
</evidence>
<accession>A0A1G9PYY4</accession>
<name>A0A1G9PYY4_9ACTN</name>
<proteinExistence type="predicted"/>
<organism evidence="1 2">
    <name type="scientific">Streptomyces wuyuanensis</name>
    <dbReference type="NCBI Taxonomy" id="1196353"/>
    <lineage>
        <taxon>Bacteria</taxon>
        <taxon>Bacillati</taxon>
        <taxon>Actinomycetota</taxon>
        <taxon>Actinomycetes</taxon>
        <taxon>Kitasatosporales</taxon>
        <taxon>Streptomycetaceae</taxon>
        <taxon>Streptomyces</taxon>
    </lineage>
</organism>
<dbReference type="AlphaFoldDB" id="A0A1G9PYY4"/>
<protein>
    <recommendedName>
        <fullName evidence="3">WYL domain-containing protein</fullName>
    </recommendedName>
</protein>
<evidence type="ECO:0000313" key="2">
    <source>
        <dbReference type="Proteomes" id="UP000199063"/>
    </source>
</evidence>
<sequence>MRFDAPLSEVARWVRPPMGRLEASGDGCVLVGTTSAPAMYAQDWLARMPFGFRVEGGPELRAAVAAVAARFTAAVES</sequence>